<evidence type="ECO:0000256" key="4">
    <source>
        <dbReference type="SAM" id="Phobius"/>
    </source>
</evidence>
<keyword evidence="4" id="KW-0472">Membrane</keyword>
<dbReference type="SUPFAM" id="SSF55874">
    <property type="entry name" value="ATPase domain of HSP90 chaperone/DNA topoisomerase II/histidine kinase"/>
    <property type="match status" value="1"/>
</dbReference>
<evidence type="ECO:0000256" key="2">
    <source>
        <dbReference type="ARBA" id="ARBA00022553"/>
    </source>
</evidence>
<dbReference type="InterPro" id="IPR003660">
    <property type="entry name" value="HAMP_dom"/>
</dbReference>
<reference evidence="6 7" key="1">
    <citation type="submission" date="2015-09" db="EMBL/GenBank/DDBJ databases">
        <authorList>
            <consortium name="Pathogen Informatics"/>
        </authorList>
    </citation>
    <scope>NUCLEOTIDE SEQUENCE [LARGE SCALE GENOMIC DNA]</scope>
    <source>
        <strain evidence="6 7">2789STDY5834876</strain>
    </source>
</reference>
<dbReference type="RefSeq" id="WP_055151380.1">
    <property type="nucleotide sequence ID" value="NZ_CYZU01000006.1"/>
</dbReference>
<sequence length="608" mass="69544">MKSLHSKLFFRYAALIFPIIVIFMVILYIILGNTLQKNATSELQADCDNISTLLDAQMEQIDELSKRIVSSDPLHSYLVRDLYSHDIDSYNNKLAFSTTLFDIIKLSFNHMSLNIADIEGHYIYVGNNSIFSIRDPESFHEISWFNPTLLAYGKKKILPPHIPELNSSETPVVSLCRAFSPDDTMNQTAVLELQLEYSYLDKKIKNALHNQKEIKHIYVYDSGGTLVYPYEARPPQNLKKRMLELARSPESAPQSTIYQTRDNASTLFACHASDFTNWTVFVTAEESKIFASFYQFRTLLITASFLLLILLLFITWQIANKMTIPLKKLEQTAHALTFDNLSSYELPDYKSTFKELDSLYRSFEQMQQNLQDSLQDAISAHTMAADAKMLALQSQMNPHFLYNTLASISILAEDGENEQAVKMCDSLSVLLRYMSSNSSMDVALWQELEHLRSYIYLIKVKYGERIQFHINMDDSLSPIKVPRLLIQPLVENCIKYALNVDPPWVIHITGYIKDSCWVIQVKDNGSGFPPDFLDSFHKKVLEIDWKKPLPELSINGMGILNLYMRLFLKYKQDLIFSLDNLPGNGACVTIGGPLTQNIGDKNDEKLSD</sequence>
<dbReference type="GO" id="GO:0016020">
    <property type="term" value="C:membrane"/>
    <property type="evidence" value="ECO:0007669"/>
    <property type="project" value="UniProtKB-SubCell"/>
</dbReference>
<proteinExistence type="predicted"/>
<organism evidence="6 7">
    <name type="scientific">Faecalicatena contorta</name>
    <dbReference type="NCBI Taxonomy" id="39482"/>
    <lineage>
        <taxon>Bacteria</taxon>
        <taxon>Bacillati</taxon>
        <taxon>Bacillota</taxon>
        <taxon>Clostridia</taxon>
        <taxon>Lachnospirales</taxon>
        <taxon>Lachnospiraceae</taxon>
        <taxon>Faecalicatena</taxon>
    </lineage>
</organism>
<evidence type="ECO:0000313" key="7">
    <source>
        <dbReference type="Proteomes" id="UP000095544"/>
    </source>
</evidence>
<dbReference type="EC" id="2.7.13.3" evidence="6"/>
<dbReference type="PANTHER" id="PTHR34220:SF7">
    <property type="entry name" value="SENSOR HISTIDINE KINASE YPDA"/>
    <property type="match status" value="1"/>
</dbReference>
<dbReference type="Gene3D" id="6.10.340.10">
    <property type="match status" value="1"/>
</dbReference>
<gene>
    <name evidence="6" type="primary">yehU_7</name>
    <name evidence="6" type="ORF">ERS852491_00895</name>
</gene>
<dbReference type="Gene3D" id="3.30.565.10">
    <property type="entry name" value="Histidine kinase-like ATPase, C-terminal domain"/>
    <property type="match status" value="1"/>
</dbReference>
<keyword evidence="2" id="KW-0597">Phosphoprotein</keyword>
<feature type="transmembrane region" description="Helical" evidence="4">
    <location>
        <begin position="12"/>
        <end position="31"/>
    </location>
</feature>
<keyword evidence="3 6" id="KW-0808">Transferase</keyword>
<keyword evidence="4" id="KW-0812">Transmembrane</keyword>
<dbReference type="AlphaFoldDB" id="A0A174B367"/>
<keyword evidence="4" id="KW-1133">Transmembrane helix</keyword>
<feature type="domain" description="HAMP" evidence="5">
    <location>
        <begin position="320"/>
        <end position="375"/>
    </location>
</feature>
<dbReference type="GO" id="GO:0000155">
    <property type="term" value="F:phosphorelay sensor kinase activity"/>
    <property type="evidence" value="ECO:0007669"/>
    <property type="project" value="InterPro"/>
</dbReference>
<comment type="subcellular location">
    <subcellularLocation>
        <location evidence="1">Membrane</location>
    </subcellularLocation>
</comment>
<dbReference type="EMBL" id="CYZU01000006">
    <property type="protein sequence ID" value="CUN95144.1"/>
    <property type="molecule type" value="Genomic_DNA"/>
</dbReference>
<evidence type="ECO:0000256" key="1">
    <source>
        <dbReference type="ARBA" id="ARBA00004370"/>
    </source>
</evidence>
<name>A0A174B367_9FIRM</name>
<dbReference type="PANTHER" id="PTHR34220">
    <property type="entry name" value="SENSOR HISTIDINE KINASE YPDA"/>
    <property type="match status" value="1"/>
</dbReference>
<keyword evidence="6" id="KW-0418">Kinase</keyword>
<dbReference type="PROSITE" id="PS50885">
    <property type="entry name" value="HAMP"/>
    <property type="match status" value="1"/>
</dbReference>
<feature type="transmembrane region" description="Helical" evidence="4">
    <location>
        <begin position="299"/>
        <end position="319"/>
    </location>
</feature>
<protein>
    <submittedName>
        <fullName evidence="6">Probable sensor-like histidine kinase YehU</fullName>
        <ecNumber evidence="6">2.7.13.3</ecNumber>
    </submittedName>
</protein>
<evidence type="ECO:0000256" key="3">
    <source>
        <dbReference type="ARBA" id="ARBA00022679"/>
    </source>
</evidence>
<dbReference type="Pfam" id="PF06580">
    <property type="entry name" value="His_kinase"/>
    <property type="match status" value="1"/>
</dbReference>
<evidence type="ECO:0000259" key="5">
    <source>
        <dbReference type="PROSITE" id="PS50885"/>
    </source>
</evidence>
<dbReference type="OrthoDB" id="370211at2"/>
<dbReference type="STRING" id="39482.ERS852491_00895"/>
<accession>A0A174B367</accession>
<dbReference type="InterPro" id="IPR050640">
    <property type="entry name" value="Bact_2-comp_sensor_kinase"/>
</dbReference>
<dbReference type="InterPro" id="IPR010559">
    <property type="entry name" value="Sig_transdc_His_kin_internal"/>
</dbReference>
<evidence type="ECO:0000313" key="6">
    <source>
        <dbReference type="EMBL" id="CUN95144.1"/>
    </source>
</evidence>
<dbReference type="Proteomes" id="UP000095544">
    <property type="component" value="Unassembled WGS sequence"/>
</dbReference>
<dbReference type="InterPro" id="IPR036890">
    <property type="entry name" value="HATPase_C_sf"/>
</dbReference>